<feature type="coiled-coil region" evidence="1">
    <location>
        <begin position="363"/>
        <end position="410"/>
    </location>
</feature>
<evidence type="ECO:0000313" key="3">
    <source>
        <dbReference type="Proteomes" id="UP000176287"/>
    </source>
</evidence>
<dbReference type="InterPro" id="IPR036890">
    <property type="entry name" value="HATPase_C_sf"/>
</dbReference>
<protein>
    <submittedName>
        <fullName evidence="2">Uncharacterized protein</fullName>
    </submittedName>
</protein>
<dbReference type="Proteomes" id="UP000176287">
    <property type="component" value="Unassembled WGS sequence"/>
</dbReference>
<evidence type="ECO:0000313" key="2">
    <source>
        <dbReference type="EMBL" id="OGY99223.1"/>
    </source>
</evidence>
<comment type="caution">
    <text evidence="2">The sequence shown here is derived from an EMBL/GenBank/DDBJ whole genome shotgun (WGS) entry which is preliminary data.</text>
</comment>
<dbReference type="EMBL" id="MHKZ01000040">
    <property type="protein sequence ID" value="OGY99223.1"/>
    <property type="molecule type" value="Genomic_DNA"/>
</dbReference>
<reference evidence="2 3" key="1">
    <citation type="journal article" date="2016" name="Nat. Commun.">
        <title>Thousands of microbial genomes shed light on interconnected biogeochemical processes in an aquifer system.</title>
        <authorList>
            <person name="Anantharaman K."/>
            <person name="Brown C.T."/>
            <person name="Hug L.A."/>
            <person name="Sharon I."/>
            <person name="Castelle C.J."/>
            <person name="Probst A.J."/>
            <person name="Thomas B.C."/>
            <person name="Singh A."/>
            <person name="Wilkins M.J."/>
            <person name="Karaoz U."/>
            <person name="Brodie E.L."/>
            <person name="Williams K.H."/>
            <person name="Hubbard S.S."/>
            <person name="Banfield J.F."/>
        </authorList>
    </citation>
    <scope>NUCLEOTIDE SEQUENCE [LARGE SCALE GENOMIC DNA]</scope>
</reference>
<dbReference type="AlphaFoldDB" id="A0A1G2CCV2"/>
<sequence length="759" mass="86943">MFMINPQKALIRLGNQEVFEFDPRYFLQTAERAMRGDVIRGLVELITNADDSYGYLEENGAKVSGEILISIERKRGSQTSTITVLDRAEGMELGEMVKKLKRVGSITSRFIETKGKRTRGLMGRGSKECVVFGKLKFESIKNGRFAEVHLERPALFTPVADKKVNELDRLRLGIRRGNGTLVTLEIRPQFRIPIHESLVSNLPKYYSLRDIASSTSRRLLLLDKGKHKGKASQLTYCEKEGTVEIDEKFIVSGYPQAEVHLLIKKASERIKIESSPYWEGGILLQSGYAIHGVTLFSRDIENNPHAEYYFGRLRCPYIDRLVMEYEKLETEKDQHTSENPVRIIDPLREEGLVQDHPFTQALYREASSRLKELLKRDEESEKQKVREIENKQTTERLKRLADEVSKFIRERTENVEIDDESYLDASEVPSGGMMVIPESGKIPLGGEKKFFIYVKPHQGQEEKHVFVSTESPAISLGKDTIGLIDRGDGVHYNSFSVNGLELSNDVKIKIAWEKVTKYISTPVVLPEEKLSEIKADFCFEKTDYVVRENKAKNIQIFAKWPDFIHGDVIAKIAIDNDKFITIFKDQVKLKVDRLRKVAFGTVKIQGEKVGGPTIIRAYLLKKEIMTRVRVIPKKDTGKKMVIRVVDEDLGDQRAVWIGNILKIAGRHKSIRRYLGPAETGFMGQISLHFRLLIAELMADTVARRVLELNAQRNIREYEAMDITGFYRQHRKHMNDFLEIAHRIQISDNEVNTLVKKQVS</sequence>
<gene>
    <name evidence="2" type="ORF">A3B13_02235</name>
</gene>
<dbReference type="STRING" id="1798649.A3B13_02235"/>
<proteinExistence type="predicted"/>
<organism evidence="2 3">
    <name type="scientific">Candidatus Liptonbacteria bacterium RIFCSPLOWO2_01_FULL_45_15</name>
    <dbReference type="NCBI Taxonomy" id="1798649"/>
    <lineage>
        <taxon>Bacteria</taxon>
        <taxon>Candidatus Liptoniibacteriota</taxon>
    </lineage>
</organism>
<evidence type="ECO:0000256" key="1">
    <source>
        <dbReference type="SAM" id="Coils"/>
    </source>
</evidence>
<dbReference type="SUPFAM" id="SSF55874">
    <property type="entry name" value="ATPase domain of HSP90 chaperone/DNA topoisomerase II/histidine kinase"/>
    <property type="match status" value="1"/>
</dbReference>
<keyword evidence="1" id="KW-0175">Coiled coil</keyword>
<accession>A0A1G2CCV2</accession>
<name>A0A1G2CCV2_9BACT</name>